<sequence length="489" mass="57303">YPNHRSKIQRLVCNEPLAELINIRDGTLLRPLKIYPIGSIKQQLYMMYQQEGFEKMLRHSRPNEPSKHQINNYLAPIVDELIELSSGIKLPATFEYKEGRRIYVALILSANDVPAARKICGHASHAIKCHRCPKRAKYDCETKRNHYSGFENMDEWFKPIDISQNFKAANEWLSCKNKKERDDHVKRTRIRWSELYRLKYFDPVKFMVVDPMHCLFLGIGKWIMKQCLLNNNKLSRDQLIIIEKRISNVKVSSEIRRIPSKVARGSEGFNRFTADQWRVFYQVYAILFKQRDLDEAHTRLINMAKLIEEHYGQHMITSNIHLSLHIRQCCLDYGPLYAYWCYSFERMNGLLGTYPTSNRSIEPELMRILMKNAQVEFRINSVDMGEAKLLLDQALSLLDKKVRGSLKMTENFECEDLVDYLKMADKITNVNVITGTEKYLGEIIGMINENVYTPDEFYQNLINYYSTLSEELYGDLYVTEPIAIEQAIS</sequence>
<reference evidence="1" key="1">
    <citation type="submission" date="2021-06" db="EMBL/GenBank/DDBJ databases">
        <authorList>
            <person name="Kallberg Y."/>
            <person name="Tangrot J."/>
            <person name="Rosling A."/>
        </authorList>
    </citation>
    <scope>NUCLEOTIDE SEQUENCE</scope>
    <source>
        <strain evidence="1">FL130A</strain>
    </source>
</reference>
<feature type="non-terminal residue" evidence="1">
    <location>
        <position position="489"/>
    </location>
</feature>
<evidence type="ECO:0000313" key="1">
    <source>
        <dbReference type="EMBL" id="CAG8726317.1"/>
    </source>
</evidence>
<proteinExistence type="predicted"/>
<protein>
    <submittedName>
        <fullName evidence="1">10797_t:CDS:1</fullName>
    </submittedName>
</protein>
<dbReference type="PANTHER" id="PTHR46579:SF2">
    <property type="entry name" value="C2H2-TYPE DOMAIN-CONTAINING PROTEIN"/>
    <property type="match status" value="1"/>
</dbReference>
<organism evidence="1 2">
    <name type="scientific">Ambispora leptoticha</name>
    <dbReference type="NCBI Taxonomy" id="144679"/>
    <lineage>
        <taxon>Eukaryota</taxon>
        <taxon>Fungi</taxon>
        <taxon>Fungi incertae sedis</taxon>
        <taxon>Mucoromycota</taxon>
        <taxon>Glomeromycotina</taxon>
        <taxon>Glomeromycetes</taxon>
        <taxon>Archaeosporales</taxon>
        <taxon>Ambisporaceae</taxon>
        <taxon>Ambispora</taxon>
    </lineage>
</organism>
<name>A0A9N9IA00_9GLOM</name>
<gene>
    <name evidence="1" type="ORF">ALEPTO_LOCUS12449</name>
</gene>
<accession>A0A9N9IA00</accession>
<dbReference type="AlphaFoldDB" id="A0A9N9IA00"/>
<dbReference type="OrthoDB" id="2328663at2759"/>
<keyword evidence="2" id="KW-1185">Reference proteome</keyword>
<dbReference type="Proteomes" id="UP000789508">
    <property type="component" value="Unassembled WGS sequence"/>
</dbReference>
<dbReference type="PANTHER" id="PTHR46579">
    <property type="entry name" value="F5/8 TYPE C DOMAIN-CONTAINING PROTEIN-RELATED"/>
    <property type="match status" value="1"/>
</dbReference>
<dbReference type="EMBL" id="CAJVPS010028430">
    <property type="protein sequence ID" value="CAG8726317.1"/>
    <property type="molecule type" value="Genomic_DNA"/>
</dbReference>
<evidence type="ECO:0000313" key="2">
    <source>
        <dbReference type="Proteomes" id="UP000789508"/>
    </source>
</evidence>
<comment type="caution">
    <text evidence="1">The sequence shown here is derived from an EMBL/GenBank/DDBJ whole genome shotgun (WGS) entry which is preliminary data.</text>
</comment>
<feature type="non-terminal residue" evidence="1">
    <location>
        <position position="1"/>
    </location>
</feature>